<dbReference type="EMBL" id="CP158267">
    <property type="protein sequence ID" value="XDJ79677.1"/>
    <property type="molecule type" value="Genomic_DNA"/>
</dbReference>
<organism evidence="3">
    <name type="scientific">Castellaniella ginsengisoli</name>
    <dbReference type="NCBI Taxonomy" id="546114"/>
    <lineage>
        <taxon>Bacteria</taxon>
        <taxon>Pseudomonadati</taxon>
        <taxon>Pseudomonadota</taxon>
        <taxon>Betaproteobacteria</taxon>
        <taxon>Burkholderiales</taxon>
        <taxon>Alcaligenaceae</taxon>
        <taxon>Castellaniella</taxon>
    </lineage>
</organism>
<evidence type="ECO:0000313" key="4">
    <source>
        <dbReference type="EMBL" id="XDJ79677.1"/>
    </source>
</evidence>
<dbReference type="EMBL" id="CP158255">
    <property type="protein sequence ID" value="XDJ50611.1"/>
    <property type="molecule type" value="Genomic_DNA"/>
</dbReference>
<dbReference type="RefSeq" id="WP_368640756.1">
    <property type="nucleotide sequence ID" value="NZ_CP158254.1"/>
</dbReference>
<dbReference type="EMBL" id="CP158262">
    <property type="protein sequence ID" value="XDJ68022.1"/>
    <property type="molecule type" value="Genomic_DNA"/>
</dbReference>
<evidence type="ECO:0000313" key="3">
    <source>
        <dbReference type="EMBL" id="XDJ68022.1"/>
    </source>
</evidence>
<accession>A0AB39EKR3</accession>
<sequence>MYSITLQDAPADLPELARADAEHRFRRTLERALGGPEQVLAAYKAWTTAEDTAEDEMAAEDVALAKRWIATVGRARGDAFQAMGETEAWFEVRIGRVEAPGYRQRLGDTRQEQPSNHRSKTMAISPTKIREQINDSNVAILGFVRKNYEQIYG</sequence>
<evidence type="ECO:0000313" key="2">
    <source>
        <dbReference type="EMBL" id="XDJ50611.1"/>
    </source>
</evidence>
<reference evidence="3" key="1">
    <citation type="submission" date="2024-05" db="EMBL/GenBank/DDBJ databases">
        <authorList>
            <person name="Luo Y.-C."/>
            <person name="Nicholds J."/>
            <person name="Mortimer T."/>
            <person name="Maboni G."/>
        </authorList>
    </citation>
    <scope>NUCLEOTIDE SEQUENCE</scope>
    <source>
        <strain evidence="4">141555</strain>
        <strain evidence="3">144863</strain>
        <strain evidence="2">151108</strain>
        <strain evidence="1">151836</strain>
    </source>
</reference>
<proteinExistence type="predicted"/>
<protein>
    <submittedName>
        <fullName evidence="3">Uncharacterized protein</fullName>
    </submittedName>
</protein>
<evidence type="ECO:0000313" key="1">
    <source>
        <dbReference type="EMBL" id="XDJ48729.1"/>
    </source>
</evidence>
<name>A0AB39EKR3_9BURK</name>
<dbReference type="AlphaFoldDB" id="A0AB39EKR3"/>
<gene>
    <name evidence="3" type="ORF">ABRY94_07860</name>
    <name evidence="1" type="ORF">ABRZ04_06660</name>
    <name evidence="4" type="ORF">ABRZ07_12375</name>
    <name evidence="2" type="ORF">ABRZ09_01695</name>
</gene>
<dbReference type="EMBL" id="CP158254">
    <property type="protein sequence ID" value="XDJ48729.1"/>
    <property type="molecule type" value="Genomic_DNA"/>
</dbReference>